<reference evidence="1" key="1">
    <citation type="submission" date="2014-11" db="EMBL/GenBank/DDBJ databases">
        <authorList>
            <person name="Amaro Gonzalez C."/>
        </authorList>
    </citation>
    <scope>NUCLEOTIDE SEQUENCE</scope>
</reference>
<sequence length="31" mass="3614">MFVTSKFMLFSLAWVQTGENLTAHSQKNRKL</sequence>
<reference evidence="1" key="2">
    <citation type="journal article" date="2015" name="Fish Shellfish Immunol.">
        <title>Early steps in the European eel (Anguilla anguilla)-Vibrio vulnificus interaction in the gills: Role of the RtxA13 toxin.</title>
        <authorList>
            <person name="Callol A."/>
            <person name="Pajuelo D."/>
            <person name="Ebbesson L."/>
            <person name="Teles M."/>
            <person name="MacKenzie S."/>
            <person name="Amaro C."/>
        </authorList>
    </citation>
    <scope>NUCLEOTIDE SEQUENCE</scope>
</reference>
<dbReference type="EMBL" id="GBXM01052833">
    <property type="protein sequence ID" value="JAH55744.1"/>
    <property type="molecule type" value="Transcribed_RNA"/>
</dbReference>
<dbReference type="AlphaFoldDB" id="A0A0E9TPX2"/>
<name>A0A0E9TPX2_ANGAN</name>
<organism evidence="1">
    <name type="scientific">Anguilla anguilla</name>
    <name type="common">European freshwater eel</name>
    <name type="synonym">Muraena anguilla</name>
    <dbReference type="NCBI Taxonomy" id="7936"/>
    <lineage>
        <taxon>Eukaryota</taxon>
        <taxon>Metazoa</taxon>
        <taxon>Chordata</taxon>
        <taxon>Craniata</taxon>
        <taxon>Vertebrata</taxon>
        <taxon>Euteleostomi</taxon>
        <taxon>Actinopterygii</taxon>
        <taxon>Neopterygii</taxon>
        <taxon>Teleostei</taxon>
        <taxon>Anguilliformes</taxon>
        <taxon>Anguillidae</taxon>
        <taxon>Anguilla</taxon>
    </lineage>
</organism>
<protein>
    <submittedName>
        <fullName evidence="1">Uncharacterized protein</fullName>
    </submittedName>
</protein>
<evidence type="ECO:0000313" key="1">
    <source>
        <dbReference type="EMBL" id="JAH55744.1"/>
    </source>
</evidence>
<proteinExistence type="predicted"/>
<accession>A0A0E9TPX2</accession>